<gene>
    <name evidence="3" type="ORF">FAGAP_9450</name>
</gene>
<protein>
    <submittedName>
        <fullName evidence="3">Trichothecene 3-O-acetyltransferase</fullName>
    </submittedName>
</protein>
<evidence type="ECO:0000313" key="4">
    <source>
        <dbReference type="Proteomes" id="UP000737391"/>
    </source>
</evidence>
<sequence length="442" mass="50211">MSDLDIEIDPLTNRVYLGEYYNLCFVYYDRPSHSHAKFISHMHYGLARLAKEFPWIAGQVQHDRYTDQGANKYKIIPFQVIPRFQVENLQNTSSEDFTDVKGEDFPMDWINGNHIPIQEPLTDGPSPVMELKFTIEPGASILTIGMSSKVVDRTGLIMMVRMLFKACRRNRLSPLDLSMTEKHAVFFNNDKKERRHDRIPVRFLPVDLQSAHSPSFETKAISWALFSFDREAVRGIEGLVLGDSPSQYLVDTDQVFTAFVFRNLCCARDGRLTSGWTARCFRTVDARNARGARTQTVEGHFGALQHMTCNSFTNPSTMSIGRIATDLYRASSPFVLSQDVEHFVFNTGTAFSSDGIFNPEQDVAIVSWADVECKNPDYMLANGWSPQCIRVPGHLPASEGLVYLMPRSAEDEMTVALSLRQADMENLLRLSDWVDRAKYASW</sequence>
<dbReference type="InterPro" id="IPR054710">
    <property type="entry name" value="Tri101-like_N"/>
</dbReference>
<dbReference type="EMBL" id="LUFC02000771">
    <property type="protein sequence ID" value="KAF4494424.1"/>
    <property type="molecule type" value="Genomic_DNA"/>
</dbReference>
<name>A0A9P5B2Y9_9HYPO</name>
<organism evidence="3 4">
    <name type="scientific">Fusarium agapanthi</name>
    <dbReference type="NCBI Taxonomy" id="1803897"/>
    <lineage>
        <taxon>Eukaryota</taxon>
        <taxon>Fungi</taxon>
        <taxon>Dikarya</taxon>
        <taxon>Ascomycota</taxon>
        <taxon>Pezizomycotina</taxon>
        <taxon>Sordariomycetes</taxon>
        <taxon>Hypocreomycetidae</taxon>
        <taxon>Hypocreales</taxon>
        <taxon>Nectriaceae</taxon>
        <taxon>Fusarium</taxon>
        <taxon>Fusarium fujikuroi species complex</taxon>
    </lineage>
</organism>
<feature type="domain" description="Trichothecene 3-O-acetyltransferase-like N-terminal" evidence="2">
    <location>
        <begin position="20"/>
        <end position="167"/>
    </location>
</feature>
<evidence type="ECO:0000259" key="2">
    <source>
        <dbReference type="Pfam" id="PF22664"/>
    </source>
</evidence>
<evidence type="ECO:0000256" key="1">
    <source>
        <dbReference type="ARBA" id="ARBA00022679"/>
    </source>
</evidence>
<dbReference type="AlphaFoldDB" id="A0A9P5B2Y9"/>
<keyword evidence="4" id="KW-1185">Reference proteome</keyword>
<comment type="caution">
    <text evidence="3">The sequence shown here is derived from an EMBL/GenBank/DDBJ whole genome shotgun (WGS) entry which is preliminary data.</text>
</comment>
<keyword evidence="1" id="KW-0808">Transferase</keyword>
<dbReference type="OrthoDB" id="1862401at2759"/>
<dbReference type="InterPro" id="IPR023213">
    <property type="entry name" value="CAT-like_dom_sf"/>
</dbReference>
<accession>A0A9P5B2Y9</accession>
<dbReference type="Gene3D" id="3.30.559.10">
    <property type="entry name" value="Chloramphenicol acetyltransferase-like domain"/>
    <property type="match status" value="2"/>
</dbReference>
<dbReference type="Pfam" id="PF22664">
    <property type="entry name" value="TRI-like_N"/>
    <property type="match status" value="1"/>
</dbReference>
<dbReference type="Proteomes" id="UP000737391">
    <property type="component" value="Unassembled WGS sequence"/>
</dbReference>
<dbReference type="GO" id="GO:0016740">
    <property type="term" value="F:transferase activity"/>
    <property type="evidence" value="ECO:0007669"/>
    <property type="project" value="UniProtKB-KW"/>
</dbReference>
<evidence type="ECO:0000313" key="3">
    <source>
        <dbReference type="EMBL" id="KAF4494424.1"/>
    </source>
</evidence>
<proteinExistence type="predicted"/>
<reference evidence="3" key="1">
    <citation type="submission" date="2020-01" db="EMBL/GenBank/DDBJ databases">
        <title>Identification and distribution of gene clusters putatively required for synthesis of sphingolipid metabolism inhibitors in phylogenetically diverse species of the filamentous fungus Fusarium.</title>
        <authorList>
            <person name="Kim H.-S."/>
            <person name="Busman M."/>
            <person name="Brown D.W."/>
            <person name="Divon H."/>
            <person name="Uhlig S."/>
            <person name="Proctor R.H."/>
        </authorList>
    </citation>
    <scope>NUCLEOTIDE SEQUENCE</scope>
    <source>
        <strain evidence="3">NRRL 31653</strain>
    </source>
</reference>